<reference evidence="1" key="1">
    <citation type="submission" date="2014-11" db="EMBL/GenBank/DDBJ databases">
        <authorList>
            <person name="Amaro Gonzalez C."/>
        </authorList>
    </citation>
    <scope>NUCLEOTIDE SEQUENCE</scope>
</reference>
<dbReference type="EMBL" id="GBXM01001175">
    <property type="protein sequence ID" value="JAI07403.1"/>
    <property type="molecule type" value="Transcribed_RNA"/>
</dbReference>
<accession>A0A0E9XXF6</accession>
<sequence>MNKEIKSAYSAFSQ</sequence>
<organism evidence="1">
    <name type="scientific">Anguilla anguilla</name>
    <name type="common">European freshwater eel</name>
    <name type="synonym">Muraena anguilla</name>
    <dbReference type="NCBI Taxonomy" id="7936"/>
    <lineage>
        <taxon>Eukaryota</taxon>
        <taxon>Metazoa</taxon>
        <taxon>Chordata</taxon>
        <taxon>Craniata</taxon>
        <taxon>Vertebrata</taxon>
        <taxon>Euteleostomi</taxon>
        <taxon>Actinopterygii</taxon>
        <taxon>Neopterygii</taxon>
        <taxon>Teleostei</taxon>
        <taxon>Anguilliformes</taxon>
        <taxon>Anguillidae</taxon>
        <taxon>Anguilla</taxon>
    </lineage>
</organism>
<reference evidence="1" key="2">
    <citation type="journal article" date="2015" name="Fish Shellfish Immunol.">
        <title>Early steps in the European eel (Anguilla anguilla)-Vibrio vulnificus interaction in the gills: Role of the RtxA13 toxin.</title>
        <authorList>
            <person name="Callol A."/>
            <person name="Pajuelo D."/>
            <person name="Ebbesson L."/>
            <person name="Teles M."/>
            <person name="MacKenzie S."/>
            <person name="Amaro C."/>
        </authorList>
    </citation>
    <scope>NUCLEOTIDE SEQUENCE</scope>
</reference>
<evidence type="ECO:0000313" key="1">
    <source>
        <dbReference type="EMBL" id="JAI07403.1"/>
    </source>
</evidence>
<proteinExistence type="predicted"/>
<name>A0A0E9XXF6_ANGAN</name>
<protein>
    <submittedName>
        <fullName evidence="1">Uncharacterized protein</fullName>
    </submittedName>
</protein>